<evidence type="ECO:0000313" key="2">
    <source>
        <dbReference type="EMBL" id="PIE83359.1"/>
    </source>
</evidence>
<dbReference type="SUPFAM" id="SSF81606">
    <property type="entry name" value="PP2C-like"/>
    <property type="match status" value="1"/>
</dbReference>
<sequence length="274" mass="29828">MSTCGNWQFVHASVAGVAHLNEGIECQDACAVRLLERPGSEPILLLVAADGAGSAQKARDGAILACATLLEAMTEQLDTVSNHGWYQINGRRLLGRIRNVLGQRATDTGLSINEFACTVLAAALFTDRALLLQIGDGAIVLGSKGRYRVQFWPHNGQYPNETWFATDSDAMKRLEVAVVFESVTEIALLTDGLQRLALDYEHRQGYAPFFRPLFQQLHACYQHDEDEAPKMLESALAGFLAGAAINQRTRDDKTLVLAARAAALKSTTAATNLR</sequence>
<dbReference type="Pfam" id="PF13672">
    <property type="entry name" value="PP2C_2"/>
    <property type="match status" value="1"/>
</dbReference>
<evidence type="ECO:0000313" key="3">
    <source>
        <dbReference type="Proteomes" id="UP000229278"/>
    </source>
</evidence>
<organism evidence="2 3">
    <name type="scientific">Candidatus Contendibacter odensensis</name>
    <dbReference type="NCBI Taxonomy" id="1400860"/>
    <lineage>
        <taxon>Bacteria</taxon>
        <taxon>Pseudomonadati</taxon>
        <taxon>Pseudomonadota</taxon>
        <taxon>Gammaproteobacteria</taxon>
        <taxon>Candidatus Competibacteraceae</taxon>
        <taxon>Candidatus Contendibacter</taxon>
    </lineage>
</organism>
<dbReference type="InterPro" id="IPR036457">
    <property type="entry name" value="PPM-type-like_dom_sf"/>
</dbReference>
<comment type="caution">
    <text evidence="2">The sequence shown here is derived from an EMBL/GenBank/DDBJ whole genome shotgun (WGS) entry which is preliminary data.</text>
</comment>
<protein>
    <recommendedName>
        <fullName evidence="1">PPM-type phosphatase domain-containing protein</fullName>
    </recommendedName>
</protein>
<proteinExistence type="predicted"/>
<name>A0A2G6PGQ4_9GAMM</name>
<reference evidence="2 3" key="1">
    <citation type="submission" date="2017-10" db="EMBL/GenBank/DDBJ databases">
        <title>Novel microbial diversity and functional potential in the marine mammal oral microbiome.</title>
        <authorList>
            <person name="Dudek N.K."/>
            <person name="Sun C.L."/>
            <person name="Burstein D."/>
            <person name="Kantor R.S."/>
            <person name="Aliaga Goltsman D.S."/>
            <person name="Bik E.M."/>
            <person name="Thomas B.C."/>
            <person name="Banfield J.F."/>
            <person name="Relman D.A."/>
        </authorList>
    </citation>
    <scope>NUCLEOTIDE SEQUENCE [LARGE SCALE GENOMIC DNA]</scope>
    <source>
        <strain evidence="2">DOLJORAL78_50_517</strain>
    </source>
</reference>
<gene>
    <name evidence="2" type="ORF">CSA09_02505</name>
</gene>
<feature type="domain" description="PPM-type phosphatase" evidence="1">
    <location>
        <begin position="16"/>
        <end position="221"/>
    </location>
</feature>
<dbReference type="Gene3D" id="3.60.40.10">
    <property type="entry name" value="PPM-type phosphatase domain"/>
    <property type="match status" value="1"/>
</dbReference>
<dbReference type="AlphaFoldDB" id="A0A2G6PGQ4"/>
<dbReference type="EMBL" id="PDTV01000005">
    <property type="protein sequence ID" value="PIE83359.1"/>
    <property type="molecule type" value="Genomic_DNA"/>
</dbReference>
<dbReference type="InterPro" id="IPR001932">
    <property type="entry name" value="PPM-type_phosphatase-like_dom"/>
</dbReference>
<accession>A0A2G6PGQ4</accession>
<evidence type="ECO:0000259" key="1">
    <source>
        <dbReference type="Pfam" id="PF13672"/>
    </source>
</evidence>
<dbReference type="Proteomes" id="UP000229278">
    <property type="component" value="Unassembled WGS sequence"/>
</dbReference>